<dbReference type="EMBL" id="CADEPM010000005">
    <property type="protein sequence ID" value="CAB3406566.1"/>
    <property type="molecule type" value="Genomic_DNA"/>
</dbReference>
<keyword evidence="4" id="KW-0963">Cytoplasm</keyword>
<dbReference type="Gene3D" id="1.25.40.120">
    <property type="entry name" value="Protein prenylyltransferase"/>
    <property type="match status" value="1"/>
</dbReference>
<dbReference type="GO" id="GO:0051301">
    <property type="term" value="P:cell division"/>
    <property type="evidence" value="ECO:0007669"/>
    <property type="project" value="UniProtKB-KW"/>
</dbReference>
<dbReference type="PROSITE" id="PS51147">
    <property type="entry name" value="PFTA"/>
    <property type="match status" value="5"/>
</dbReference>
<evidence type="ECO:0000256" key="1">
    <source>
        <dbReference type="ARBA" id="ARBA00004123"/>
    </source>
</evidence>
<evidence type="ECO:0000313" key="15">
    <source>
        <dbReference type="Proteomes" id="UP000494206"/>
    </source>
</evidence>
<comment type="subcellular location">
    <subcellularLocation>
        <location evidence="2">Cytoplasm</location>
        <location evidence="2">Perinuclear region</location>
    </subcellularLocation>
    <subcellularLocation>
        <location evidence="1">Nucleus</location>
    </subcellularLocation>
</comment>
<name>A0A8S1F2U8_9PELO</name>
<evidence type="ECO:0000256" key="8">
    <source>
        <dbReference type="ARBA" id="ARBA00023306"/>
    </source>
</evidence>
<dbReference type="GO" id="GO:0007346">
    <property type="term" value="P:regulation of mitotic cell cycle"/>
    <property type="evidence" value="ECO:0007669"/>
    <property type="project" value="TreeGrafter"/>
</dbReference>
<dbReference type="InterPro" id="IPR002088">
    <property type="entry name" value="Prenyl_trans_a"/>
</dbReference>
<evidence type="ECO:0000256" key="6">
    <source>
        <dbReference type="ARBA" id="ARBA00022776"/>
    </source>
</evidence>
<dbReference type="GO" id="GO:0032039">
    <property type="term" value="C:integrator complex"/>
    <property type="evidence" value="ECO:0007669"/>
    <property type="project" value="TreeGrafter"/>
</dbReference>
<keyword evidence="5" id="KW-0132">Cell division</keyword>
<evidence type="ECO:0000256" key="2">
    <source>
        <dbReference type="ARBA" id="ARBA00004556"/>
    </source>
</evidence>
<evidence type="ECO:0000256" key="5">
    <source>
        <dbReference type="ARBA" id="ARBA00022618"/>
    </source>
</evidence>
<dbReference type="SUPFAM" id="SSF48439">
    <property type="entry name" value="Protein prenylyltransferase"/>
    <property type="match status" value="1"/>
</dbReference>
<protein>
    <recommendedName>
        <fullName evidence="3">Protein asunder</fullName>
    </recommendedName>
    <alternativeName>
        <fullName evidence="10">Cell cycle regulator Mat89Bb</fullName>
    </alternativeName>
    <alternativeName>
        <fullName evidence="9">Set apart in position or space protein</fullName>
    </alternativeName>
</protein>
<keyword evidence="7" id="KW-0539">Nucleus</keyword>
<dbReference type="GO" id="GO:0048471">
    <property type="term" value="C:perinuclear region of cytoplasm"/>
    <property type="evidence" value="ECO:0007669"/>
    <property type="project" value="UniProtKB-SubCell"/>
</dbReference>
<dbReference type="InterPro" id="IPR019355">
    <property type="entry name" value="Cell_cycle_regulator_Mat89Bb"/>
</dbReference>
<evidence type="ECO:0000256" key="7">
    <source>
        <dbReference type="ARBA" id="ARBA00023242"/>
    </source>
</evidence>
<feature type="compositionally biased region" description="Polar residues" evidence="13">
    <location>
        <begin position="1026"/>
        <end position="1035"/>
    </location>
</feature>
<comment type="subunit">
    <text evidence="12">Belongs to the multiprotein complex Integrator, at least composed of IntS1, IntS2, IntS3, IntS4, omd/IntS5, IntS6, defl/IntS7, IntS8, IntS9, IntS10, IntS11, IntS12, asun/IntS13, IntS14 and IntS15. The core complex associates with protein phosphatase 2A subunits mts/PP2A and Pp2A-29B, to form the Integrator-PP2A (INTAC) complex.</text>
</comment>
<keyword evidence="6" id="KW-0498">Mitosis</keyword>
<evidence type="ECO:0000256" key="11">
    <source>
        <dbReference type="ARBA" id="ARBA00061603"/>
    </source>
</evidence>
<dbReference type="OrthoDB" id="272289at2759"/>
<proteinExistence type="inferred from homology"/>
<sequence>MSDEQELCTSTLYKDNKDWSDIVPIYPSEDEDRAVKIAVTEDFIDAFAYFRAILKKKEFSNRVLILLEDCIRLNPANYTVWQYRRETLKALNSDLKKEIKYLDTIIEETPKNYQVWHHRRLIVEQIGASMLDYELDFTGDILNDENKNYHAWQHRQWVVRTFKSPLDRELSFALRLLLEDPRNNSAYNYRYFLLTLYKKTEDRETIDSEISLAKKFIEGMPNNESVWNYLAGLLLENGISSNQNIVNFVEDLYERTEGQERSPMMVSFIADIMLENIEKRVNCEQSAERAKKLYNELIELDPVRVNYWKHQIHIVDFLVDQCDKPVWSWIMEGLFEMHRILRDVYPNGDPLIRFAVSDYVSRMLDSAWPERGYDRHEMLKVLGNVEPPVETNTEINQLGGLTMAINALADPKVKAAPQENEEATCDVESSEIDRFIDEIKRVEKPNKIDTVGNIIMFTRFENDGDITKLKNEVANLLRMHNEMTTAATSQTLLPITDLRLFIVNLYTGNSCNVSTSPLVIYPPYPQMRTWVISRNASQYLQVFRSITLHAFHLASTTVSKIPMKEEIKGTSTSSNYDVELFHPRAALNILKRLKICGLVNSRATSDEGVTYETNRLAWATAPKSKWSLFPYQRAAFPCTPSESSSRPATCLTQFVMDGRCVLLDLERKGAASKLRTNVGGKYLVSHLLIAKHGRIYLHTVDIAPRRVNKNLALHLSKMTPIRPPAIKPNTAQFKHVMEQLKLKKPEIDMIKGKNFNEENFKAFRKLRMGEAREKMLRLMRHIPLYAKDTFVFHPQVMKNFEPLATLITKKTLDDADVENCAATIMKVRQKRDQMVPFCSPKADIETTLVKNMSDASEQARIAIVEFARLLSLYRKNSEKHEKIYRDYDEALGVSKMLNLDVEDIIPNDTNIETFPCLFLKTDSTTLRRMLSDENLEDGEVVSPKRVKLFALNKSQEPREWIPIEIDVMELICNNVEEHVKKTRRDFAARENFGDDVVLYPNLNASQPEAAMADERAKHERGGSGTPPRTATNNRY</sequence>
<dbReference type="Pfam" id="PF01239">
    <property type="entry name" value="PPTA"/>
    <property type="match status" value="5"/>
</dbReference>
<keyword evidence="8" id="KW-0131">Cell cycle</keyword>
<evidence type="ECO:0000256" key="4">
    <source>
        <dbReference type="ARBA" id="ARBA00022490"/>
    </source>
</evidence>
<reference evidence="14 15" key="1">
    <citation type="submission" date="2020-04" db="EMBL/GenBank/DDBJ databases">
        <authorList>
            <person name="Laetsch R D."/>
            <person name="Stevens L."/>
            <person name="Kumar S."/>
            <person name="Blaxter L. M."/>
        </authorList>
    </citation>
    <scope>NUCLEOTIDE SEQUENCE [LARGE SCALE GENOMIC DNA]</scope>
</reference>
<dbReference type="AlphaFoldDB" id="A0A8S1F2U8"/>
<dbReference type="PANTHER" id="PTHR12955">
    <property type="entry name" value="SARCOMA ANTIGEN NY-SAR-95-RELATED"/>
    <property type="match status" value="1"/>
</dbReference>
<evidence type="ECO:0000256" key="10">
    <source>
        <dbReference type="ARBA" id="ARBA00032585"/>
    </source>
</evidence>
<dbReference type="GO" id="GO:0008318">
    <property type="term" value="F:protein prenyltransferase activity"/>
    <property type="evidence" value="ECO:0007669"/>
    <property type="project" value="InterPro"/>
</dbReference>
<evidence type="ECO:0000256" key="13">
    <source>
        <dbReference type="SAM" id="MobiDB-lite"/>
    </source>
</evidence>
<dbReference type="Proteomes" id="UP000494206">
    <property type="component" value="Unassembled WGS sequence"/>
</dbReference>
<evidence type="ECO:0000256" key="3">
    <source>
        <dbReference type="ARBA" id="ARBA00020501"/>
    </source>
</evidence>
<feature type="region of interest" description="Disordered" evidence="13">
    <location>
        <begin position="1009"/>
        <end position="1035"/>
    </location>
</feature>
<dbReference type="FunFam" id="1.25.40.120:FF:000026">
    <property type="entry name" value="FarNesylTransferase, Alpha subunit"/>
    <property type="match status" value="1"/>
</dbReference>
<dbReference type="PANTHER" id="PTHR12955:SF1">
    <property type="entry name" value="INTEGRATOR COMPLEX SUBUNIT 13"/>
    <property type="match status" value="1"/>
</dbReference>
<dbReference type="Pfam" id="PF10221">
    <property type="entry name" value="Mat89Bb"/>
    <property type="match status" value="1"/>
</dbReference>
<comment type="caution">
    <text evidence="14">The sequence shown here is derived from an EMBL/GenBank/DDBJ whole genome shotgun (WGS) entry which is preliminary data.</text>
</comment>
<gene>
    <name evidence="14" type="ORF">CBOVIS_LOCUS8625</name>
</gene>
<organism evidence="14 15">
    <name type="scientific">Caenorhabditis bovis</name>
    <dbReference type="NCBI Taxonomy" id="2654633"/>
    <lineage>
        <taxon>Eukaryota</taxon>
        <taxon>Metazoa</taxon>
        <taxon>Ecdysozoa</taxon>
        <taxon>Nematoda</taxon>
        <taxon>Chromadorea</taxon>
        <taxon>Rhabditida</taxon>
        <taxon>Rhabditina</taxon>
        <taxon>Rhabditomorpha</taxon>
        <taxon>Rhabditoidea</taxon>
        <taxon>Rhabditidae</taxon>
        <taxon>Peloderinae</taxon>
        <taxon>Caenorhabditis</taxon>
    </lineage>
</organism>
<accession>A0A8S1F2U8</accession>
<dbReference type="GO" id="GO:0051642">
    <property type="term" value="P:centrosome localization"/>
    <property type="evidence" value="ECO:0007669"/>
    <property type="project" value="TreeGrafter"/>
</dbReference>
<keyword evidence="15" id="KW-1185">Reference proteome</keyword>
<evidence type="ECO:0000256" key="9">
    <source>
        <dbReference type="ARBA" id="ARBA00030658"/>
    </source>
</evidence>
<evidence type="ECO:0000313" key="14">
    <source>
        <dbReference type="EMBL" id="CAB3406566.1"/>
    </source>
</evidence>
<evidence type="ECO:0000256" key="12">
    <source>
        <dbReference type="ARBA" id="ARBA00065185"/>
    </source>
</evidence>
<comment type="similarity">
    <text evidence="11">Belongs to the Integrator subunit 13 family.</text>
</comment>
<feature type="compositionally biased region" description="Basic and acidic residues" evidence="13">
    <location>
        <begin position="1012"/>
        <end position="1021"/>
    </location>
</feature>